<dbReference type="AlphaFoldDB" id="A0A7R9D4H0"/>
<sequence length="276" mass="30705">MNDNKPDFTPIRLHTLRLLFRNRILAHYIEEVILKWQPPRSGVGSPVANHNKWRTRHKRCGEFNFSFTTPVATLKNMLPTCDLDQRFSTGVPRRPNRILVSLAPPKPTISLSMADLGGCDGVLTVLEDVDWVMVLVGIKATATARCCGDAATDQRSLSANRKDCTKPRALLLSSIALIPPVTHTTTLIVLRHVFMKADKYRLRCMESLWPGTLAQVSLASKKIEERYEVRPYAKDMLLVTSYAHLGSNGDSAATSSTFISQLHDATIKPVPTATEI</sequence>
<organism evidence="1">
    <name type="scientific">Timema poppense</name>
    <name type="common">Walking stick</name>
    <dbReference type="NCBI Taxonomy" id="170557"/>
    <lineage>
        <taxon>Eukaryota</taxon>
        <taxon>Metazoa</taxon>
        <taxon>Ecdysozoa</taxon>
        <taxon>Arthropoda</taxon>
        <taxon>Hexapoda</taxon>
        <taxon>Insecta</taxon>
        <taxon>Pterygota</taxon>
        <taxon>Neoptera</taxon>
        <taxon>Polyneoptera</taxon>
        <taxon>Phasmatodea</taxon>
        <taxon>Timematodea</taxon>
        <taxon>Timematoidea</taxon>
        <taxon>Timematidae</taxon>
        <taxon>Timema</taxon>
    </lineage>
</organism>
<proteinExistence type="predicted"/>
<reference evidence="1" key="1">
    <citation type="submission" date="2020-11" db="EMBL/GenBank/DDBJ databases">
        <authorList>
            <person name="Tran Van P."/>
        </authorList>
    </citation>
    <scope>NUCLEOTIDE SEQUENCE</scope>
</reference>
<protein>
    <submittedName>
        <fullName evidence="1">Uncharacterized protein</fullName>
    </submittedName>
</protein>
<dbReference type="EMBL" id="OD002865">
    <property type="protein sequence ID" value="CAD7406396.1"/>
    <property type="molecule type" value="Genomic_DNA"/>
</dbReference>
<name>A0A7R9D4H0_TIMPO</name>
<gene>
    <name evidence="1" type="ORF">TPSB3V08_LOCUS5393</name>
</gene>
<evidence type="ECO:0000313" key="1">
    <source>
        <dbReference type="EMBL" id="CAD7406396.1"/>
    </source>
</evidence>
<accession>A0A7R9D4H0</accession>